<dbReference type="Proteomes" id="UP000005396">
    <property type="component" value="Unassembled WGS sequence"/>
</dbReference>
<protein>
    <submittedName>
        <fullName evidence="1">Uncharacterized protein</fullName>
    </submittedName>
</protein>
<dbReference type="EMBL" id="ABCC02000047">
    <property type="protein sequence ID" value="EDP13503.1"/>
    <property type="molecule type" value="Genomic_DNA"/>
</dbReference>
<sequence length="35" mass="4101">MNSFPLYTSFYINFSHPSADQRQMSSVYLSFIGTY</sequence>
<evidence type="ECO:0000313" key="2">
    <source>
        <dbReference type="Proteomes" id="UP000005396"/>
    </source>
</evidence>
<gene>
    <name evidence="1" type="ORF">CLOBOL_06068</name>
</gene>
<organism evidence="1 2">
    <name type="scientific">Enterocloster bolteae (strain ATCC BAA-613 / DSM 15670 / CCUG 46953 / JCM 12243 / WAL 16351)</name>
    <name type="common">Clostridium bolteae</name>
    <dbReference type="NCBI Taxonomy" id="411902"/>
    <lineage>
        <taxon>Bacteria</taxon>
        <taxon>Bacillati</taxon>
        <taxon>Bacillota</taxon>
        <taxon>Clostridia</taxon>
        <taxon>Lachnospirales</taxon>
        <taxon>Lachnospiraceae</taxon>
        <taxon>Enterocloster</taxon>
    </lineage>
</organism>
<evidence type="ECO:0000313" key="1">
    <source>
        <dbReference type="EMBL" id="EDP13503.1"/>
    </source>
</evidence>
<dbReference type="HOGENOM" id="CLU_3364193_0_0_9"/>
<reference evidence="1 2" key="2">
    <citation type="submission" date="2007-09" db="EMBL/GenBank/DDBJ databases">
        <title>Draft genome sequence of Clostridium bolteae (ATCC BAA-613).</title>
        <authorList>
            <person name="Sudarsanam P."/>
            <person name="Ley R."/>
            <person name="Guruge J."/>
            <person name="Turnbaugh P.J."/>
            <person name="Mahowald M."/>
            <person name="Liep D."/>
            <person name="Gordon J."/>
        </authorList>
    </citation>
    <scope>NUCLEOTIDE SEQUENCE [LARGE SCALE GENOMIC DNA]</scope>
    <source>
        <strain evidence="2">ATCC BAA-613 / DSM 15670 / CCUG 46953 / JCM 12243 / WAL 16351</strain>
    </source>
</reference>
<proteinExistence type="predicted"/>
<comment type="caution">
    <text evidence="1">The sequence shown here is derived from an EMBL/GenBank/DDBJ whole genome shotgun (WGS) entry which is preliminary data.</text>
</comment>
<dbReference type="AlphaFoldDB" id="A8S2G6"/>
<accession>A8S2G6</accession>
<dbReference type="PaxDb" id="411902-CLOBOL_06068"/>
<name>A8S2G6_ENTBW</name>
<reference evidence="1 2" key="1">
    <citation type="submission" date="2007-08" db="EMBL/GenBank/DDBJ databases">
        <authorList>
            <person name="Fulton L."/>
            <person name="Clifton S."/>
            <person name="Fulton B."/>
            <person name="Xu J."/>
            <person name="Minx P."/>
            <person name="Pepin K.H."/>
            <person name="Johnson M."/>
            <person name="Thiruvilangam P."/>
            <person name="Bhonagiri V."/>
            <person name="Nash W.E."/>
            <person name="Mardis E.R."/>
            <person name="Wilson R.K."/>
        </authorList>
    </citation>
    <scope>NUCLEOTIDE SEQUENCE [LARGE SCALE GENOMIC DNA]</scope>
    <source>
        <strain evidence="2">ATCC BAA-613 / DSM 15670 / CCUG 46953 / JCM 12243 / WAL 16351</strain>
    </source>
</reference>